<proteinExistence type="predicted"/>
<evidence type="ECO:0008006" key="3">
    <source>
        <dbReference type="Google" id="ProtNLM"/>
    </source>
</evidence>
<evidence type="ECO:0000313" key="2">
    <source>
        <dbReference type="Proteomes" id="UP000618818"/>
    </source>
</evidence>
<evidence type="ECO:0000313" key="1">
    <source>
        <dbReference type="EMBL" id="MBD3927434.1"/>
    </source>
</evidence>
<accession>A0ABR8NKI2</accession>
<reference evidence="1 2" key="1">
    <citation type="submission" date="2020-09" db="EMBL/GenBank/DDBJ databases">
        <title>novel species in genus Nocardioides.</title>
        <authorList>
            <person name="Zhang G."/>
        </authorList>
    </citation>
    <scope>NUCLEOTIDE SEQUENCE [LARGE SCALE GENOMIC DNA]</scope>
    <source>
        <strain evidence="1 2">KCTC 39551</strain>
    </source>
</reference>
<name>A0ABR8NKI2_9ACTN</name>
<dbReference type="RefSeq" id="WP_191197274.1">
    <property type="nucleotide sequence ID" value="NZ_JACXYZ010000005.1"/>
</dbReference>
<dbReference type="EMBL" id="JACXYZ010000005">
    <property type="protein sequence ID" value="MBD3927434.1"/>
    <property type="molecule type" value="Genomic_DNA"/>
</dbReference>
<gene>
    <name evidence="1" type="ORF">IEZ26_22620</name>
</gene>
<keyword evidence="2" id="KW-1185">Reference proteome</keyword>
<protein>
    <recommendedName>
        <fullName evidence="3">DUF3263 domain-containing protein</fullName>
    </recommendedName>
</protein>
<comment type="caution">
    <text evidence="1">The sequence shown here is derived from an EMBL/GenBank/DDBJ whole genome shotgun (WGS) entry which is preliminary data.</text>
</comment>
<dbReference type="Proteomes" id="UP000618818">
    <property type="component" value="Unassembled WGS sequence"/>
</dbReference>
<organism evidence="1 2">
    <name type="scientific">Nocardioides cavernae</name>
    <dbReference type="NCBI Taxonomy" id="1921566"/>
    <lineage>
        <taxon>Bacteria</taxon>
        <taxon>Bacillati</taxon>
        <taxon>Actinomycetota</taxon>
        <taxon>Actinomycetes</taxon>
        <taxon>Propionibacteriales</taxon>
        <taxon>Nocardioidaceae</taxon>
        <taxon>Nocardioides</taxon>
    </lineage>
</organism>
<sequence>MPPVSPTFSDEFDDDHCVVHQFIRRHGRSPTPEEVIALRSSAVATGARATADDERSALTQVVRREVVRLIHRP</sequence>